<organism evidence="3">
    <name type="scientific">Salmonella enterica subsp. enterica serovar Javiana</name>
    <dbReference type="NCBI Taxonomy" id="363569"/>
    <lineage>
        <taxon>Bacteria</taxon>
        <taxon>Pseudomonadati</taxon>
        <taxon>Pseudomonadota</taxon>
        <taxon>Gammaproteobacteria</taxon>
        <taxon>Enterobacterales</taxon>
        <taxon>Enterobacteriaceae</taxon>
        <taxon>Salmonella</taxon>
    </lineage>
</organism>
<evidence type="ECO:0008006" key="4">
    <source>
        <dbReference type="Google" id="ProtNLM"/>
    </source>
</evidence>
<dbReference type="InterPro" id="IPR036390">
    <property type="entry name" value="WH_DNA-bd_sf"/>
</dbReference>
<gene>
    <name evidence="3" type="ORF">G0D54_24155</name>
</gene>
<dbReference type="EMBL" id="DAAMJC010000035">
    <property type="protein sequence ID" value="HAC6868181.1"/>
    <property type="molecule type" value="Genomic_DNA"/>
</dbReference>
<name>A0A607KD51_SALET</name>
<dbReference type="Gene3D" id="1.10.10.10">
    <property type="entry name" value="Winged helix-like DNA-binding domain superfamily/Winged helix DNA-binding domain"/>
    <property type="match status" value="1"/>
</dbReference>
<protein>
    <recommendedName>
        <fullName evidence="4">FaeA-like family protein</fullName>
    </recommendedName>
</protein>
<keyword evidence="1" id="KW-0805">Transcription regulation</keyword>
<proteinExistence type="predicted"/>
<keyword evidence="2" id="KW-0804">Transcription</keyword>
<dbReference type="GO" id="GO:0006355">
    <property type="term" value="P:regulation of DNA-templated transcription"/>
    <property type="evidence" value="ECO:0007669"/>
    <property type="project" value="InterPro"/>
</dbReference>
<comment type="caution">
    <text evidence="3">The sequence shown here is derived from an EMBL/GenBank/DDBJ whole genome shotgun (WGS) entry which is preliminary data.</text>
</comment>
<sequence>METEKEIYRYIRRHRDKQDSWSTREIGDAFDLNAYMARYYLTVLCRKGLLCRSVMQRGAPVLWSLPARQPR</sequence>
<reference evidence="3" key="2">
    <citation type="submission" date="2018-07" db="EMBL/GenBank/DDBJ databases">
        <authorList>
            <consortium name="NCBI Pathogen Detection Project"/>
        </authorList>
    </citation>
    <scope>NUCLEOTIDE SEQUENCE</scope>
    <source>
        <strain evidence="3">13-1023</strain>
    </source>
</reference>
<dbReference type="InterPro" id="IPR006793">
    <property type="entry name" value="FaeA"/>
</dbReference>
<accession>A0A607KD51</accession>
<dbReference type="InterPro" id="IPR036388">
    <property type="entry name" value="WH-like_DNA-bd_sf"/>
</dbReference>
<evidence type="ECO:0000313" key="3">
    <source>
        <dbReference type="EMBL" id="HAC6868181.1"/>
    </source>
</evidence>
<dbReference type="AlphaFoldDB" id="A0A607KD51"/>
<evidence type="ECO:0000256" key="2">
    <source>
        <dbReference type="ARBA" id="ARBA00023163"/>
    </source>
</evidence>
<dbReference type="Pfam" id="PF04703">
    <property type="entry name" value="FaeA"/>
    <property type="match status" value="1"/>
</dbReference>
<evidence type="ECO:0000256" key="1">
    <source>
        <dbReference type="ARBA" id="ARBA00023015"/>
    </source>
</evidence>
<dbReference type="SUPFAM" id="SSF46785">
    <property type="entry name" value="Winged helix' DNA-binding domain"/>
    <property type="match status" value="1"/>
</dbReference>
<reference evidence="3" key="1">
    <citation type="journal article" date="2018" name="Genome Biol.">
        <title>SKESA: strategic k-mer extension for scrupulous assemblies.</title>
        <authorList>
            <person name="Souvorov A."/>
            <person name="Agarwala R."/>
            <person name="Lipman D.J."/>
        </authorList>
    </citation>
    <scope>NUCLEOTIDE SEQUENCE</scope>
    <source>
        <strain evidence="3">13-1023</strain>
    </source>
</reference>